<evidence type="ECO:0000256" key="19">
    <source>
        <dbReference type="ARBA" id="ARBA00041226"/>
    </source>
</evidence>
<dbReference type="FunFam" id="3.90.550.50:FF:000017">
    <property type="entry name" value="Glycoprotein-N-acetylgalactosamine 3-beta-galactosyltransferase 1"/>
    <property type="match status" value="1"/>
</dbReference>
<dbReference type="Gene3D" id="3.90.550.50">
    <property type="match status" value="1"/>
</dbReference>
<evidence type="ECO:0000256" key="13">
    <source>
        <dbReference type="ARBA" id="ARBA00022989"/>
    </source>
</evidence>
<feature type="domain" description="Fringe-like glycosyltransferase" evidence="23">
    <location>
        <begin position="247"/>
        <end position="380"/>
    </location>
</feature>
<evidence type="ECO:0000256" key="9">
    <source>
        <dbReference type="ARBA" id="ARBA00022692"/>
    </source>
</evidence>
<evidence type="ECO:0000256" key="14">
    <source>
        <dbReference type="ARBA" id="ARBA00023136"/>
    </source>
</evidence>
<dbReference type="InterPro" id="IPR003378">
    <property type="entry name" value="Fringe-like_glycosylTrfase"/>
</dbReference>
<evidence type="ECO:0000256" key="12">
    <source>
        <dbReference type="ARBA" id="ARBA00022968"/>
    </source>
</evidence>
<comment type="function">
    <text evidence="22">Glycosyltransferase that generates the core 1 O-glycan Gal-beta1-3GalNAc-alpha1-Ser/Thr (T antigen), which is a precursor for many extended O-glycans in glycoproteins.</text>
</comment>
<evidence type="ECO:0000256" key="17">
    <source>
        <dbReference type="ARBA" id="ARBA00023211"/>
    </source>
</evidence>
<dbReference type="GO" id="GO:0030145">
    <property type="term" value="F:manganese ion binding"/>
    <property type="evidence" value="ECO:0007669"/>
    <property type="project" value="UniProtKB-ARBA"/>
</dbReference>
<keyword evidence="14" id="KW-0472">Membrane</keyword>
<dbReference type="GO" id="GO:0000166">
    <property type="term" value="F:nucleotide binding"/>
    <property type="evidence" value="ECO:0007669"/>
    <property type="project" value="UniProtKB-KW"/>
</dbReference>
<evidence type="ECO:0000259" key="23">
    <source>
        <dbReference type="Pfam" id="PF02434"/>
    </source>
</evidence>
<evidence type="ECO:0000256" key="3">
    <source>
        <dbReference type="ARBA" id="ARBA00004922"/>
    </source>
</evidence>
<dbReference type="GO" id="GO:0016020">
    <property type="term" value="C:membrane"/>
    <property type="evidence" value="ECO:0007669"/>
    <property type="project" value="UniProtKB-SubCell"/>
</dbReference>
<evidence type="ECO:0000256" key="18">
    <source>
        <dbReference type="ARBA" id="ARBA00040898"/>
    </source>
</evidence>
<keyword evidence="11" id="KW-0547">Nucleotide-binding</keyword>
<evidence type="ECO:0000256" key="20">
    <source>
        <dbReference type="ARBA" id="ARBA00042009"/>
    </source>
</evidence>
<keyword evidence="9" id="KW-0812">Transmembrane</keyword>
<keyword evidence="8" id="KW-0808">Transferase</keyword>
<dbReference type="InterPro" id="IPR026050">
    <property type="entry name" value="C1GALT1/C1GALT1_chp1"/>
</dbReference>
<evidence type="ECO:0000256" key="4">
    <source>
        <dbReference type="ARBA" id="ARBA00006462"/>
    </source>
</evidence>
<reference evidence="24" key="1">
    <citation type="submission" date="2020-11" db="EMBL/GenBank/DDBJ databases">
        <authorList>
            <person name="Tran Van P."/>
        </authorList>
    </citation>
    <scope>NUCLEOTIDE SEQUENCE</scope>
</reference>
<comment type="pathway">
    <text evidence="3">Protein modification; protein glycosylation.</text>
</comment>
<evidence type="ECO:0000313" key="24">
    <source>
        <dbReference type="EMBL" id="CAD7453040.1"/>
    </source>
</evidence>
<dbReference type="EMBL" id="OE000237">
    <property type="protein sequence ID" value="CAD7453040.1"/>
    <property type="molecule type" value="Genomic_DNA"/>
</dbReference>
<keyword evidence="13" id="KW-1133">Transmembrane helix</keyword>
<evidence type="ECO:0000256" key="1">
    <source>
        <dbReference type="ARBA" id="ARBA00001936"/>
    </source>
</evidence>
<keyword evidence="12" id="KW-0735">Signal-anchor</keyword>
<evidence type="ECO:0000256" key="22">
    <source>
        <dbReference type="ARBA" id="ARBA00059245"/>
    </source>
</evidence>
<keyword evidence="15" id="KW-1015">Disulfide bond</keyword>
<gene>
    <name evidence="24" type="ORF">TTEB3V08_LOCUS1194</name>
</gene>
<evidence type="ECO:0000256" key="6">
    <source>
        <dbReference type="ARBA" id="ARBA00012557"/>
    </source>
</evidence>
<evidence type="ECO:0000256" key="16">
    <source>
        <dbReference type="ARBA" id="ARBA00023180"/>
    </source>
</evidence>
<evidence type="ECO:0000256" key="11">
    <source>
        <dbReference type="ARBA" id="ARBA00022741"/>
    </source>
</evidence>
<comment type="subcellular location">
    <subcellularLocation>
        <location evidence="2">Membrane</location>
        <topology evidence="2">Single-pass type II membrane protein</topology>
    </subcellularLocation>
</comment>
<keyword evidence="17" id="KW-0464">Manganese</keyword>
<organism evidence="24">
    <name type="scientific">Timema tahoe</name>
    <dbReference type="NCBI Taxonomy" id="61484"/>
    <lineage>
        <taxon>Eukaryota</taxon>
        <taxon>Metazoa</taxon>
        <taxon>Ecdysozoa</taxon>
        <taxon>Arthropoda</taxon>
        <taxon>Hexapoda</taxon>
        <taxon>Insecta</taxon>
        <taxon>Pterygota</taxon>
        <taxon>Neoptera</taxon>
        <taxon>Polyneoptera</taxon>
        <taxon>Phasmatodea</taxon>
        <taxon>Timematodea</taxon>
        <taxon>Timematoidea</taxon>
        <taxon>Timematidae</taxon>
        <taxon>Timema</taxon>
    </lineage>
</organism>
<evidence type="ECO:0000256" key="10">
    <source>
        <dbReference type="ARBA" id="ARBA00022723"/>
    </source>
</evidence>
<evidence type="ECO:0000256" key="21">
    <source>
        <dbReference type="ARBA" id="ARBA00043065"/>
    </source>
</evidence>
<comment type="similarity">
    <text evidence="4">Belongs to the glycosyltransferase 31 family. Beta3-Gal-T subfamily.</text>
</comment>
<accession>A0A7R9FGG6</accession>
<evidence type="ECO:0000256" key="7">
    <source>
        <dbReference type="ARBA" id="ARBA00022676"/>
    </source>
</evidence>
<protein>
    <recommendedName>
        <fullName evidence="18">Glycoprotein-N-acetylgalactosamine 3-beta-galactosyltransferase 1</fullName>
        <ecNumber evidence="6">2.4.1.122</ecNumber>
    </recommendedName>
    <alternativeName>
        <fullName evidence="20">Core 1 O-glycan T-synthase</fullName>
    </alternativeName>
    <alternativeName>
        <fullName evidence="21">Core 1 UDP-galactose:N-acetylgalactosamine-alpha-R beta 1,3-galactosyltransferase 1</fullName>
    </alternativeName>
    <alternativeName>
        <fullName evidence="19">Core 1 beta1,3-galactosyltransferase 1</fullName>
    </alternativeName>
</protein>
<proteinExistence type="inferred from homology"/>
<keyword evidence="10" id="KW-0479">Metal-binding</keyword>
<evidence type="ECO:0000256" key="5">
    <source>
        <dbReference type="ARBA" id="ARBA00011748"/>
    </source>
</evidence>
<name>A0A7R9FGG6_9NEOP</name>
<dbReference type="PANTHER" id="PTHR23033:SF14">
    <property type="entry name" value="GLYCOPROTEIN-N-ACETYLGALACTOSAMINE 3-BETA-GALACTOSYLTRANSFERASE 1-RELATED"/>
    <property type="match status" value="1"/>
</dbReference>
<sequence>MMYSGRMMKLVVGQTLVLTLCVGILFGFTFGYLLLVTTHYSLKNIKWNLPSHADYMRSGQFSNQLPHARHRSLSSPDNWALASFPWWEKLAPPSVSVGLSLVGDGGGIHSHTYDLESDLAALQVKPSGRCQGAPQVEALCQDHRTRNIPQAGVRSLLFHPCQGSHHEAFARCEKHLLATLHASPKEDIFTTGIRQVRLAQPYDPHHHSDLENVENIPVGSMGEHSSDEEFHKDEDLVAREMAQKVRVLCWIMTNPKNHKKKARHVKATWGRRCNIVLFMSSINDTSLPTVALPVKEGRDHLWAKTKEAFKYVYKHYLDQADFFMKADDDTYVVVENLRFMLSIYDPLLPLFFGCRFKPFVKHGYMSGGAGYVLSKAAVTLFVEKALPDKRCRQNHGGCEDIEIGTL</sequence>
<dbReference type="AlphaFoldDB" id="A0A7R9FGG6"/>
<keyword evidence="7" id="KW-0328">Glycosyltransferase</keyword>
<keyword evidence="16" id="KW-0325">Glycoprotein</keyword>
<evidence type="ECO:0000256" key="8">
    <source>
        <dbReference type="ARBA" id="ARBA00022679"/>
    </source>
</evidence>
<comment type="subunit">
    <text evidence="5">Homodimer; disulfide-linked.</text>
</comment>
<dbReference type="UniPathway" id="UPA00378"/>
<dbReference type="EC" id="2.4.1.122" evidence="6"/>
<evidence type="ECO:0000256" key="15">
    <source>
        <dbReference type="ARBA" id="ARBA00023157"/>
    </source>
</evidence>
<dbReference type="GO" id="GO:0016263">
    <property type="term" value="F:glycoprotein-N-acetylgalactosamine 3-beta-galactosyltransferase activity"/>
    <property type="evidence" value="ECO:0007669"/>
    <property type="project" value="UniProtKB-EC"/>
</dbReference>
<comment type="cofactor">
    <cofactor evidence="1">
        <name>Mn(2+)</name>
        <dbReference type="ChEBI" id="CHEBI:29035"/>
    </cofactor>
</comment>
<dbReference type="PANTHER" id="PTHR23033">
    <property type="entry name" value="BETA1,3-GALACTOSYLTRANSFERASE"/>
    <property type="match status" value="1"/>
</dbReference>
<evidence type="ECO:0000256" key="2">
    <source>
        <dbReference type="ARBA" id="ARBA00004606"/>
    </source>
</evidence>
<dbReference type="Pfam" id="PF02434">
    <property type="entry name" value="Fringe"/>
    <property type="match status" value="1"/>
</dbReference>